<feature type="transmembrane region" description="Helical" evidence="2">
    <location>
        <begin position="227"/>
        <end position="247"/>
    </location>
</feature>
<gene>
    <name evidence="3" type="ORF">AA23TX_05101</name>
</gene>
<dbReference type="Gene3D" id="3.30.530.20">
    <property type="match status" value="1"/>
</dbReference>
<evidence type="ECO:0000256" key="2">
    <source>
        <dbReference type="SAM" id="Phobius"/>
    </source>
</evidence>
<evidence type="ECO:0000313" key="4">
    <source>
        <dbReference type="Proteomes" id="UP000399805"/>
    </source>
</evidence>
<dbReference type="RefSeq" id="WP_155545244.1">
    <property type="nucleotide sequence ID" value="NZ_CABVGP010000002.1"/>
</dbReference>
<dbReference type="CDD" id="cd07823">
    <property type="entry name" value="SRPBCC_5"/>
    <property type="match status" value="1"/>
</dbReference>
<name>A0A6I8LSL2_9PSEU</name>
<dbReference type="Pfam" id="PF06240">
    <property type="entry name" value="COXG"/>
    <property type="match status" value="1"/>
</dbReference>
<dbReference type="PANTHER" id="PTHR38588:SF1">
    <property type="entry name" value="BLL0334 PROTEIN"/>
    <property type="match status" value="1"/>
</dbReference>
<dbReference type="SUPFAM" id="SSF55961">
    <property type="entry name" value="Bet v1-like"/>
    <property type="match status" value="1"/>
</dbReference>
<evidence type="ECO:0000313" key="3">
    <source>
        <dbReference type="EMBL" id="VVJ20080.1"/>
    </source>
</evidence>
<dbReference type="InterPro" id="IPR023393">
    <property type="entry name" value="START-like_dom_sf"/>
</dbReference>
<accession>A0A6I8LSL2</accession>
<dbReference type="Proteomes" id="UP000399805">
    <property type="component" value="Unassembled WGS sequence"/>
</dbReference>
<dbReference type="PANTHER" id="PTHR38588">
    <property type="entry name" value="BLL0334 PROTEIN"/>
    <property type="match status" value="1"/>
</dbReference>
<proteinExistence type="predicted"/>
<reference evidence="3 4" key="1">
    <citation type="submission" date="2019-09" db="EMBL/GenBank/DDBJ databases">
        <authorList>
            <person name="Leyn A S."/>
        </authorList>
    </citation>
    <scope>NUCLEOTIDE SEQUENCE [LARGE SCALE GENOMIC DNA]</scope>
    <source>
        <strain evidence="3">AA231_1</strain>
    </source>
</reference>
<keyword evidence="4" id="KW-1185">Reference proteome</keyword>
<dbReference type="EMBL" id="CABVGP010000002">
    <property type="protein sequence ID" value="VVJ20080.1"/>
    <property type="molecule type" value="Genomic_DNA"/>
</dbReference>
<feature type="region of interest" description="Disordered" evidence="1">
    <location>
        <begin position="149"/>
        <end position="205"/>
    </location>
</feature>
<feature type="compositionally biased region" description="Low complexity" evidence="1">
    <location>
        <begin position="149"/>
        <end position="184"/>
    </location>
</feature>
<keyword evidence="2" id="KW-0812">Transmembrane</keyword>
<keyword evidence="2" id="KW-0472">Membrane</keyword>
<dbReference type="InterPro" id="IPR010419">
    <property type="entry name" value="CO_DH_gsu"/>
</dbReference>
<keyword evidence="2" id="KW-1133">Transmembrane helix</keyword>
<dbReference type="AlphaFoldDB" id="A0A6I8LSL2"/>
<sequence length="249" mass="25474">MRLDHEFTVPAPIGEVWQAVVDPERVAPCMPGATLTKVEGDKFSGTVKVKLGPISLLYKGNGEFLEKDEAARKVTIKASGKDSRGSGTAAATVTLTLTEADGGTHGSVSTELSITGKPAQFGRGLISEVGGKILDTFAGCLSDKLAPSASPAPAPVAVAPTPEPTETAEPVAKPAVKPAPTTAEINTDPKPSPAPSDRPPLHSVPAAPETEAIDLLDYAGQSVLKRLAPVVAGIAAVIGLVAIIRALRK</sequence>
<organism evidence="3 4">
    <name type="scientific">Amycolatopsis camponoti</name>
    <dbReference type="NCBI Taxonomy" id="2606593"/>
    <lineage>
        <taxon>Bacteria</taxon>
        <taxon>Bacillati</taxon>
        <taxon>Actinomycetota</taxon>
        <taxon>Actinomycetes</taxon>
        <taxon>Pseudonocardiales</taxon>
        <taxon>Pseudonocardiaceae</taxon>
        <taxon>Amycolatopsis</taxon>
    </lineage>
</organism>
<protein>
    <submittedName>
        <fullName evidence="3">Carbon monoxide dehydrogenase G protein</fullName>
    </submittedName>
</protein>
<evidence type="ECO:0000256" key="1">
    <source>
        <dbReference type="SAM" id="MobiDB-lite"/>
    </source>
</evidence>